<evidence type="ECO:0000313" key="2">
    <source>
        <dbReference type="Proteomes" id="UP000324701"/>
    </source>
</evidence>
<dbReference type="Proteomes" id="UP000324701">
    <property type="component" value="Unassembled WGS sequence"/>
</dbReference>
<evidence type="ECO:0000313" key="1">
    <source>
        <dbReference type="EMBL" id="KAA1251353.1"/>
    </source>
</evidence>
<organism evidence="1 2">
    <name type="scientific">Mycobacterium simiae</name>
    <name type="common">Mycobacterium habana</name>
    <dbReference type="NCBI Taxonomy" id="1784"/>
    <lineage>
        <taxon>Bacteria</taxon>
        <taxon>Bacillati</taxon>
        <taxon>Actinomycetota</taxon>
        <taxon>Actinomycetes</taxon>
        <taxon>Mycobacteriales</taxon>
        <taxon>Mycobacteriaceae</taxon>
        <taxon>Mycobacterium</taxon>
        <taxon>Mycobacterium simiae complex</taxon>
    </lineage>
</organism>
<protein>
    <submittedName>
        <fullName evidence="1">Uncharacterized protein</fullName>
    </submittedName>
</protein>
<proteinExistence type="predicted"/>
<dbReference type="EMBL" id="VTZN01000016">
    <property type="protein sequence ID" value="KAA1251353.1"/>
    <property type="molecule type" value="Genomic_DNA"/>
</dbReference>
<dbReference type="AlphaFoldDB" id="A0A5B1BVI5"/>
<name>A0A5B1BVI5_MYCSI</name>
<accession>A0A5B1BVI5</accession>
<comment type="caution">
    <text evidence="1">The sequence shown here is derived from an EMBL/GenBank/DDBJ whole genome shotgun (WGS) entry which is preliminary data.</text>
</comment>
<reference evidence="1 2" key="1">
    <citation type="submission" date="2019-09" db="EMBL/GenBank/DDBJ databases">
        <title>Report of infection by Mycobacterium simiae a patient suffering from pulmonary tuberculosis.</title>
        <authorList>
            <person name="Mohanty P.S."/>
            <person name="Bansal A.K."/>
            <person name="Singh H."/>
            <person name="Sharma S."/>
            <person name="Patil S.A."/>
            <person name="Upadhaya P."/>
            <person name="Singh P.K."/>
            <person name="Kumar D."/>
            <person name="Kumar S."/>
            <person name="Singh R.K."/>
            <person name="Chaudhary B."/>
        </authorList>
    </citation>
    <scope>NUCLEOTIDE SEQUENCE [LARGE SCALE GENOMIC DNA]</scope>
    <source>
        <strain evidence="1 2">JAL-560-SIM</strain>
    </source>
</reference>
<sequence length="85" mass="9884">MKQINQDVLDHSRWRLRAHRMWASTYRLPAPDATECSSANRRNQQMCRNLGHDTIVGRIRLVERFVEYMFRVTTAAASPPRLAAS</sequence>
<gene>
    <name evidence="1" type="ORF">F0Q45_04640</name>
</gene>
<keyword evidence="2" id="KW-1185">Reference proteome</keyword>